<keyword evidence="3" id="KW-1185">Reference proteome</keyword>
<name>A0ABV5VML5_9ACTN</name>
<evidence type="ECO:0000313" key="3">
    <source>
        <dbReference type="Proteomes" id="UP001589703"/>
    </source>
</evidence>
<dbReference type="PANTHER" id="PTHR23355:SF42">
    <property type="entry name" value="RIBONUCLEASE II, CHLOROPLASTIC_MITOCHONDRIAL"/>
    <property type="match status" value="1"/>
</dbReference>
<dbReference type="InterPro" id="IPR040596">
    <property type="entry name" value="RNase_II_C_S1"/>
</dbReference>
<feature type="domain" description="RNB" evidence="1">
    <location>
        <begin position="52"/>
        <end position="369"/>
    </location>
</feature>
<dbReference type="InterPro" id="IPR050180">
    <property type="entry name" value="RNR_Ribonuclease"/>
</dbReference>
<organism evidence="2 3">
    <name type="scientific">Streptomyces thermocoprophilus</name>
    <dbReference type="NCBI Taxonomy" id="78356"/>
    <lineage>
        <taxon>Bacteria</taxon>
        <taxon>Bacillati</taxon>
        <taxon>Actinomycetota</taxon>
        <taxon>Actinomycetes</taxon>
        <taxon>Kitasatosporales</taxon>
        <taxon>Streptomycetaceae</taxon>
        <taxon>Streptomyces</taxon>
    </lineage>
</organism>
<dbReference type="EMBL" id="JBHMAR010000064">
    <property type="protein sequence ID" value="MFB9738957.1"/>
    <property type="molecule type" value="Genomic_DNA"/>
</dbReference>
<dbReference type="RefSeq" id="WP_385860167.1">
    <property type="nucleotide sequence ID" value="NZ_JBHMAR010000064.1"/>
</dbReference>
<dbReference type="InterPro" id="IPR012340">
    <property type="entry name" value="NA-bd_OB-fold"/>
</dbReference>
<dbReference type="SUPFAM" id="SSF50249">
    <property type="entry name" value="Nucleic acid-binding proteins"/>
    <property type="match status" value="1"/>
</dbReference>
<evidence type="ECO:0000313" key="2">
    <source>
        <dbReference type="EMBL" id="MFB9738957.1"/>
    </source>
</evidence>
<sequence>MPRRPLHVTGVPEGPLLTALAALREKLHTPAGFPPEVLAAAEEAAAHPVLPDEDATGIPFFTVDPPGSRDLDQAMHLSRHGTGYRVRYAIADVAAFVTPDGPLDKEAHERVLTLYFPDLRIPLHPPVLSEDAASLLPGQPRPVAVWTIDLDADGRTTAVDVRRALIRSHARLDYASVQRQIDTGTAEEPLLLLKTVGLLRQQVETERGGISLRVPDQEIVEHDHTYELTYRAPLPAEDWNAQVSLLAGLSAAQLMLAHGNGILRTQVPKPGKLEELHHTAKGLGIDWPPHMSYAERVRTLDPAEPRNAAFLQACTGLMSRADYTVFTGGHLPADPMHASVAAPYAHCTAPLRRLADRYATELCLAASAGRHPPGWALEGLDRVKDRMAEGGRRANQVDGACVDLVEAAVLKDRLGETFDGVVVRHGPPAGTGTVQLATPAVVGAVTGITTHDVGRRLPVRLTEADMRKPTVTFERA</sequence>
<accession>A0ABV5VML5</accession>
<protein>
    <submittedName>
        <fullName evidence="2">RNB domain-containing ribonuclease</fullName>
    </submittedName>
</protein>
<dbReference type="Pfam" id="PF18614">
    <property type="entry name" value="RNase_II_C_S1"/>
    <property type="match status" value="1"/>
</dbReference>
<dbReference type="InterPro" id="IPR001900">
    <property type="entry name" value="RNase_II/R"/>
</dbReference>
<dbReference type="Pfam" id="PF00773">
    <property type="entry name" value="RNB"/>
    <property type="match status" value="1"/>
</dbReference>
<dbReference type="SMART" id="SM00955">
    <property type="entry name" value="RNB"/>
    <property type="match status" value="1"/>
</dbReference>
<comment type="caution">
    <text evidence="2">The sequence shown here is derived from an EMBL/GenBank/DDBJ whole genome shotgun (WGS) entry which is preliminary data.</text>
</comment>
<reference evidence="2 3" key="1">
    <citation type="submission" date="2024-09" db="EMBL/GenBank/DDBJ databases">
        <authorList>
            <person name="Sun Q."/>
            <person name="Mori K."/>
        </authorList>
    </citation>
    <scope>NUCLEOTIDE SEQUENCE [LARGE SCALE GENOMIC DNA]</scope>
    <source>
        <strain evidence="2 3">JCM 10918</strain>
    </source>
</reference>
<evidence type="ECO:0000259" key="1">
    <source>
        <dbReference type="SMART" id="SM00955"/>
    </source>
</evidence>
<dbReference type="PANTHER" id="PTHR23355">
    <property type="entry name" value="RIBONUCLEASE"/>
    <property type="match status" value="1"/>
</dbReference>
<dbReference type="Proteomes" id="UP001589703">
    <property type="component" value="Unassembled WGS sequence"/>
</dbReference>
<proteinExistence type="predicted"/>
<gene>
    <name evidence="2" type="ORF">ACFFRO_28205</name>
</gene>